<feature type="transmembrane region" description="Helical" evidence="1">
    <location>
        <begin position="257"/>
        <end position="274"/>
    </location>
</feature>
<dbReference type="Proteomes" id="UP000239237">
    <property type="component" value="Unassembled WGS sequence"/>
</dbReference>
<protein>
    <submittedName>
        <fullName evidence="3">Uncharacterized protein</fullName>
    </submittedName>
</protein>
<dbReference type="GeneID" id="99674756"/>
<feature type="transmembrane region" description="Helical" evidence="1">
    <location>
        <begin position="216"/>
        <end position="245"/>
    </location>
</feature>
<evidence type="ECO:0000313" key="2">
    <source>
        <dbReference type="EMBL" id="SPD94460.1"/>
    </source>
</evidence>
<evidence type="ECO:0000313" key="4">
    <source>
        <dbReference type="Proteomes" id="UP000237923"/>
    </source>
</evidence>
<feature type="transmembrane region" description="Helical" evidence="1">
    <location>
        <begin position="48"/>
        <end position="66"/>
    </location>
</feature>
<keyword evidence="1" id="KW-0812">Transmembrane</keyword>
<dbReference type="KEGG" id="lsu:A6B45_08105"/>
<dbReference type="EMBL" id="OKQR01000004">
    <property type="protein sequence ID" value="SPD94460.1"/>
    <property type="molecule type" value="Genomic_DNA"/>
</dbReference>
<sequence>MEQDYFQQSNMAHRLPDGRLMPRRLSNDAQDKRSFENFYPVHFRDRRFWIPLSVIVISLNIIWWRLPLLHTQSLQGSITWQIAPLFCYTIAIAVGMALMMTQNFRSLISYIFFAVGSLFTFSSLIQSRHEIFVLLLLLCVFLVIVQQLWLGLQNILGLILLAVLATFTVPIAIFYVQNNFVTEKFILQLLPMFFSFIFYFNPILMPNPDGRKLSILTLGLFWVVLFSHHVGLSTIFVILFSLLAFVLQFMKAKLGNWQNMGYILLQAFSMLLFYH</sequence>
<dbReference type="EMBL" id="OKQU01000001">
    <property type="protein sequence ID" value="SPE06122.1"/>
    <property type="molecule type" value="Genomic_DNA"/>
</dbReference>
<proteinExistence type="predicted"/>
<keyword evidence="1" id="KW-1133">Transmembrane helix</keyword>
<accession>A0A2N9K6A5</accession>
<evidence type="ECO:0000313" key="3">
    <source>
        <dbReference type="EMBL" id="SPE06122.1"/>
    </source>
</evidence>
<dbReference type="Proteomes" id="UP000237923">
    <property type="component" value="Unassembled WGS sequence"/>
</dbReference>
<keyword evidence="1" id="KW-0472">Membrane</keyword>
<feature type="transmembrane region" description="Helical" evidence="1">
    <location>
        <begin position="155"/>
        <end position="173"/>
    </location>
</feature>
<reference evidence="3 4" key="2">
    <citation type="submission" date="2018-02" db="EMBL/GenBank/DDBJ databases">
        <authorList>
            <person name="Cohen D.B."/>
            <person name="Kent A.D."/>
        </authorList>
    </citation>
    <scope>NUCLEOTIDE SEQUENCE [LARGE SCALE GENOMIC DNA]</scope>
    <source>
        <strain evidence="3 4">CECT 9216</strain>
    </source>
</reference>
<feature type="transmembrane region" description="Helical" evidence="1">
    <location>
        <begin position="185"/>
        <end position="204"/>
    </location>
</feature>
<evidence type="ECO:0000313" key="5">
    <source>
        <dbReference type="Proteomes" id="UP000239237"/>
    </source>
</evidence>
<dbReference type="RefSeq" id="WP_072614135.1">
    <property type="nucleotide sequence ID" value="NZ_AP017935.1"/>
</dbReference>
<keyword evidence="5" id="KW-1185">Reference proteome</keyword>
<name>A0A2N9K6A5_9LACO</name>
<feature type="transmembrane region" description="Helical" evidence="1">
    <location>
        <begin position="107"/>
        <end position="125"/>
    </location>
</feature>
<feature type="transmembrane region" description="Helical" evidence="1">
    <location>
        <begin position="78"/>
        <end position="100"/>
    </location>
</feature>
<evidence type="ECO:0000256" key="1">
    <source>
        <dbReference type="SAM" id="Phobius"/>
    </source>
</evidence>
<dbReference type="AlphaFoldDB" id="A0A2N9K6A5"/>
<organism evidence="3 4">
    <name type="scientific">Leuconostoc suionicum</name>
    <dbReference type="NCBI Taxonomy" id="1511761"/>
    <lineage>
        <taxon>Bacteria</taxon>
        <taxon>Bacillati</taxon>
        <taxon>Bacillota</taxon>
        <taxon>Bacilli</taxon>
        <taxon>Lactobacillales</taxon>
        <taxon>Lactobacillaceae</taxon>
        <taxon>Leuconostoc</taxon>
    </lineage>
</organism>
<feature type="transmembrane region" description="Helical" evidence="1">
    <location>
        <begin position="131"/>
        <end position="150"/>
    </location>
</feature>
<reference evidence="2 5" key="1">
    <citation type="submission" date="2018-02" db="EMBL/GenBank/DDBJ databases">
        <authorList>
            <person name="Rodrigo-Torres L."/>
            <person name="Arahal R. D."/>
            <person name="Lucena T."/>
        </authorList>
    </citation>
    <scope>NUCLEOTIDE SEQUENCE [LARGE SCALE GENOMIC DNA]</scope>
    <source>
        <strain evidence="2 5">CECT 8486</strain>
    </source>
</reference>
<gene>
    <name evidence="2" type="ORF">LES8486_01643</name>
    <name evidence="3" type="ORF">LES9216_00008</name>
</gene>